<name>W4JWX9_HETIT</name>
<evidence type="ECO:0000256" key="2">
    <source>
        <dbReference type="SAM" id="Phobius"/>
    </source>
</evidence>
<keyword evidence="2" id="KW-1133">Transmembrane helix</keyword>
<feature type="transmembrane region" description="Helical" evidence="2">
    <location>
        <begin position="721"/>
        <end position="742"/>
    </location>
</feature>
<protein>
    <recommendedName>
        <fullName evidence="5">WW domain-containing protein</fullName>
    </recommendedName>
</protein>
<dbReference type="KEGG" id="hir:HETIRDRAFT_163938"/>
<feature type="region of interest" description="Disordered" evidence="1">
    <location>
        <begin position="212"/>
        <end position="236"/>
    </location>
</feature>
<dbReference type="OrthoDB" id="2657661at2759"/>
<dbReference type="EMBL" id="KI925462">
    <property type="protein sequence ID" value="ETW77964.1"/>
    <property type="molecule type" value="Genomic_DNA"/>
</dbReference>
<evidence type="ECO:0000313" key="3">
    <source>
        <dbReference type="EMBL" id="ETW77964.1"/>
    </source>
</evidence>
<dbReference type="AlphaFoldDB" id="W4JWX9"/>
<evidence type="ECO:0000313" key="4">
    <source>
        <dbReference type="Proteomes" id="UP000030671"/>
    </source>
</evidence>
<feature type="transmembrane region" description="Helical" evidence="2">
    <location>
        <begin position="634"/>
        <end position="654"/>
    </location>
</feature>
<reference evidence="3 4" key="1">
    <citation type="journal article" date="2012" name="New Phytol.">
        <title>Insight into trade-off between wood decay and parasitism from the genome of a fungal forest pathogen.</title>
        <authorList>
            <person name="Olson A."/>
            <person name="Aerts A."/>
            <person name="Asiegbu F."/>
            <person name="Belbahri L."/>
            <person name="Bouzid O."/>
            <person name="Broberg A."/>
            <person name="Canback B."/>
            <person name="Coutinho P.M."/>
            <person name="Cullen D."/>
            <person name="Dalman K."/>
            <person name="Deflorio G."/>
            <person name="van Diepen L.T."/>
            <person name="Dunand C."/>
            <person name="Duplessis S."/>
            <person name="Durling M."/>
            <person name="Gonthier P."/>
            <person name="Grimwood J."/>
            <person name="Fossdal C.G."/>
            <person name="Hansson D."/>
            <person name="Henrissat B."/>
            <person name="Hietala A."/>
            <person name="Himmelstrand K."/>
            <person name="Hoffmeister D."/>
            <person name="Hogberg N."/>
            <person name="James T.Y."/>
            <person name="Karlsson M."/>
            <person name="Kohler A."/>
            <person name="Kues U."/>
            <person name="Lee Y.H."/>
            <person name="Lin Y.C."/>
            <person name="Lind M."/>
            <person name="Lindquist E."/>
            <person name="Lombard V."/>
            <person name="Lucas S."/>
            <person name="Lunden K."/>
            <person name="Morin E."/>
            <person name="Murat C."/>
            <person name="Park J."/>
            <person name="Raffaello T."/>
            <person name="Rouze P."/>
            <person name="Salamov A."/>
            <person name="Schmutz J."/>
            <person name="Solheim H."/>
            <person name="Stahlberg J."/>
            <person name="Velez H."/>
            <person name="de Vries R.P."/>
            <person name="Wiebenga A."/>
            <person name="Woodward S."/>
            <person name="Yakovlev I."/>
            <person name="Garbelotto M."/>
            <person name="Martin F."/>
            <person name="Grigoriev I.V."/>
            <person name="Stenlid J."/>
        </authorList>
    </citation>
    <scope>NUCLEOTIDE SEQUENCE [LARGE SCALE GENOMIC DNA]</scope>
    <source>
        <strain evidence="3 4">TC 32-1</strain>
    </source>
</reference>
<feature type="region of interest" description="Disordered" evidence="1">
    <location>
        <begin position="39"/>
        <end position="71"/>
    </location>
</feature>
<feature type="transmembrane region" description="Helical" evidence="2">
    <location>
        <begin position="684"/>
        <end position="709"/>
    </location>
</feature>
<keyword evidence="4" id="KW-1185">Reference proteome</keyword>
<evidence type="ECO:0000256" key="1">
    <source>
        <dbReference type="SAM" id="MobiDB-lite"/>
    </source>
</evidence>
<organism evidence="3 4">
    <name type="scientific">Heterobasidion irregulare (strain TC 32-1)</name>
    <dbReference type="NCBI Taxonomy" id="747525"/>
    <lineage>
        <taxon>Eukaryota</taxon>
        <taxon>Fungi</taxon>
        <taxon>Dikarya</taxon>
        <taxon>Basidiomycota</taxon>
        <taxon>Agaricomycotina</taxon>
        <taxon>Agaricomycetes</taxon>
        <taxon>Russulales</taxon>
        <taxon>Bondarzewiaceae</taxon>
        <taxon>Heterobasidion</taxon>
        <taxon>Heterobasidion annosum species complex</taxon>
    </lineage>
</organism>
<dbReference type="GeneID" id="20667879"/>
<dbReference type="RefSeq" id="XP_009549976.1">
    <property type="nucleotide sequence ID" value="XM_009551681.1"/>
</dbReference>
<sequence length="790" mass="88174">MCNTMFDKPSVGQFVLPRDANASFTLRSNTNEGIVCPSLAPSSIPMNPVTSQSGRSTPIGPSTPPTSSLTITGPSIATRPASIALPASRNFQPHYAGTPQASRSHGDIRTIANRHQDNWSVSSYHLSVHEPSTPRSGRPSSRSVPSSRRSSRAPHRHFTRDPSLDNSNSPSRSELPTPPVPRLADGVRSAHMAGISIVTSREASIHSRGSSVSFDVISPTPPTSSTLDNLPNVRETPELPAGRKIELYTTANLGRYEAKRVMSVSSIGSVDPRTEAEESSSSDDSYVHHDIAPLTTHFPHSATYADPGDWTPTTHPEGALYFYHEQKRIFTDAYMYDYVTRQEIELFAKYLDDYLQAAELSLPSDECDLVLEIVPAEDGEGTAWCYYYVDHRSRTLFWLTPFNTDYLLAEVRGVTSPAHIKHEIETQYWMHWSYFPETHGRQHLDDTLHEELSGIILHGIVDTMNSMTSTMPHSLTELGSMLTLIKKVQAGERMNKYMICAFCRIMSNFCHWRFVHFHGQHGARLDRDQTVYSDPAKRKTWLITLLSLVLFFAPEIHLRELEKLCVDGIIVESVWKVFISKLLNDWQEFTLFPSRTFRLKSTVLLNANVAFLTIPGVSAGDNGNLFPSQSPAQIASYISIIASVGSIVVGLLLVRQNRSRNRDDPGEAAAFLHRKSSPTYRLELLAVIYSLPYALLMWAMGTFLVALLALCFDMTRLVTRLLVGVASVVIAASILWCVVYGWDTADSWETNIRKNLHAWTERTKEKLKDVSPAKFRHSVVLPVDASDTNV</sequence>
<evidence type="ECO:0008006" key="5">
    <source>
        <dbReference type="Google" id="ProtNLM"/>
    </source>
</evidence>
<dbReference type="eggNOG" id="ENOG502SKZI">
    <property type="taxonomic scope" value="Eukaryota"/>
</dbReference>
<dbReference type="STRING" id="747525.W4JWX9"/>
<dbReference type="HOGENOM" id="CLU_015091_1_0_1"/>
<feature type="compositionally biased region" description="Low complexity" evidence="1">
    <location>
        <begin position="53"/>
        <end position="71"/>
    </location>
</feature>
<feature type="compositionally biased region" description="Basic residues" evidence="1">
    <location>
        <begin position="149"/>
        <end position="158"/>
    </location>
</feature>
<accession>W4JWX9</accession>
<feature type="region of interest" description="Disordered" evidence="1">
    <location>
        <begin position="266"/>
        <end position="286"/>
    </location>
</feature>
<gene>
    <name evidence="3" type="ORF">HETIRDRAFT_163938</name>
</gene>
<proteinExistence type="predicted"/>
<keyword evidence="2" id="KW-0812">Transmembrane</keyword>
<feature type="region of interest" description="Disordered" evidence="1">
    <location>
        <begin position="124"/>
        <end position="185"/>
    </location>
</feature>
<dbReference type="InParanoid" id="W4JWX9"/>
<feature type="compositionally biased region" description="Low complexity" evidence="1">
    <location>
        <begin position="131"/>
        <end position="148"/>
    </location>
</feature>
<dbReference type="Proteomes" id="UP000030671">
    <property type="component" value="Unassembled WGS sequence"/>
</dbReference>
<feature type="compositionally biased region" description="Polar residues" evidence="1">
    <location>
        <begin position="40"/>
        <end position="52"/>
    </location>
</feature>
<feature type="compositionally biased region" description="Polar residues" evidence="1">
    <location>
        <begin position="164"/>
        <end position="174"/>
    </location>
</feature>
<keyword evidence="2" id="KW-0472">Membrane</keyword>